<dbReference type="InterPro" id="IPR007110">
    <property type="entry name" value="Ig-like_dom"/>
</dbReference>
<gene>
    <name evidence="10" type="primary">LOC118416791</name>
</gene>
<dbReference type="GO" id="GO:0038023">
    <property type="term" value="F:signaling receptor activity"/>
    <property type="evidence" value="ECO:0000318"/>
    <property type="project" value="GO_Central"/>
</dbReference>
<evidence type="ECO:0000313" key="10">
    <source>
        <dbReference type="RefSeq" id="XP_035677932.1"/>
    </source>
</evidence>
<dbReference type="Pfam" id="PF13927">
    <property type="entry name" value="Ig_3"/>
    <property type="match status" value="1"/>
</dbReference>
<dbReference type="Pfam" id="PF13855">
    <property type="entry name" value="LRR_8"/>
    <property type="match status" value="2"/>
</dbReference>
<dbReference type="SMART" id="SM00369">
    <property type="entry name" value="LRR_TYP"/>
    <property type="match status" value="7"/>
</dbReference>
<dbReference type="InterPro" id="IPR003591">
    <property type="entry name" value="Leu-rich_rpt_typical-subtyp"/>
</dbReference>
<dbReference type="InterPro" id="IPR003598">
    <property type="entry name" value="Ig_sub2"/>
</dbReference>
<dbReference type="KEGG" id="bfo:118416791"/>
<name>A0A9J7L858_BRAFL</name>
<evidence type="ECO:0000256" key="5">
    <source>
        <dbReference type="ARBA" id="ARBA00023180"/>
    </source>
</evidence>
<dbReference type="InterPro" id="IPR000483">
    <property type="entry name" value="Cys-rich_flank_reg_C"/>
</dbReference>
<protein>
    <submittedName>
        <fullName evidence="10">Leucine-rich repeat-containing protein 15-like</fullName>
    </submittedName>
</protein>
<dbReference type="InterPro" id="IPR036179">
    <property type="entry name" value="Ig-like_dom_sf"/>
</dbReference>
<dbReference type="PANTHER" id="PTHR45842">
    <property type="entry name" value="SYNAPTIC ADHESION-LIKE MOLECULE SALM"/>
    <property type="match status" value="1"/>
</dbReference>
<keyword evidence="3" id="KW-0677">Repeat</keyword>
<dbReference type="PROSITE" id="PS51450">
    <property type="entry name" value="LRR"/>
    <property type="match status" value="4"/>
</dbReference>
<keyword evidence="9" id="KW-1185">Reference proteome</keyword>
<feature type="domain" description="Ig-like" evidence="8">
    <location>
        <begin position="325"/>
        <end position="415"/>
    </location>
</feature>
<accession>A0A9J7L858</accession>
<feature type="transmembrane region" description="Helical" evidence="6">
    <location>
        <begin position="428"/>
        <end position="457"/>
    </location>
</feature>
<proteinExistence type="predicted"/>
<dbReference type="Gene3D" id="2.60.40.10">
    <property type="entry name" value="Immunoglobulins"/>
    <property type="match status" value="1"/>
</dbReference>
<dbReference type="Gene3D" id="3.80.10.10">
    <property type="entry name" value="Ribonuclease Inhibitor"/>
    <property type="match status" value="2"/>
</dbReference>
<evidence type="ECO:0000256" key="1">
    <source>
        <dbReference type="ARBA" id="ARBA00022614"/>
    </source>
</evidence>
<feature type="signal peptide" evidence="7">
    <location>
        <begin position="1"/>
        <end position="22"/>
    </location>
</feature>
<keyword evidence="2 7" id="KW-0732">Signal</keyword>
<organism evidence="9 10">
    <name type="scientific">Branchiostoma floridae</name>
    <name type="common">Florida lancelet</name>
    <name type="synonym">Amphioxus</name>
    <dbReference type="NCBI Taxonomy" id="7739"/>
    <lineage>
        <taxon>Eukaryota</taxon>
        <taxon>Metazoa</taxon>
        <taxon>Chordata</taxon>
        <taxon>Cephalochordata</taxon>
        <taxon>Leptocardii</taxon>
        <taxon>Amphioxiformes</taxon>
        <taxon>Branchiostomatidae</taxon>
        <taxon>Branchiostoma</taxon>
    </lineage>
</organism>
<dbReference type="GO" id="GO:0051965">
    <property type="term" value="P:positive regulation of synapse assembly"/>
    <property type="evidence" value="ECO:0000318"/>
    <property type="project" value="GO_Central"/>
</dbReference>
<dbReference type="FunFam" id="3.80.10.10:FF:001176">
    <property type="entry name" value="Uncharacterized protein"/>
    <property type="match status" value="1"/>
</dbReference>
<evidence type="ECO:0000256" key="7">
    <source>
        <dbReference type="SAM" id="SignalP"/>
    </source>
</evidence>
<evidence type="ECO:0000259" key="8">
    <source>
        <dbReference type="PROSITE" id="PS50835"/>
    </source>
</evidence>
<sequence length="484" mass="53071">MSEKLLLVFLLVLLKLLGTAESCSCSSTLCNCYNQSLTSVPQDLPTNITNLDLGINLLTTLSQSDFSRYRSLEDLYLDRNSISTINSQAFYYLSNVTIMWFNDNRVAILRADMFTGLGNLRSLILFSNDISDIQAGTFSPTPRLISLSLQSNKLTHLRSDMFTGLGNLQTLYLYDNGISNIQPGTFDPTPHLKSLYLNHNHIATIPSNLLGNLLQLDSLQLSNNNITSFPFEGLSKIQTIGTLYLDNNQMTTLPSVAYDILSSIFLVRIQDNPWQCDCRMFDFRLKMTGIYSFEYQVNCSQPDQLYGQMLKDINPENLMSGCEQPTIEKFGRDDNMLLVQGETLSLVCEASGIPTPDITVTLPSGLNATVESGGRVTVDVNGTITVRNTTAADAGLYVCTAENPVGSTFATLIVDLPTTGLRPSMTAIVFSLPVLIGAVCGSIAGTLLIVVTIAAVWRKRKNKTSKGPDFSVVYKNTNTATTAL</sequence>
<keyword evidence="6" id="KW-0472">Membrane</keyword>
<dbReference type="InterPro" id="IPR013783">
    <property type="entry name" value="Ig-like_fold"/>
</dbReference>
<dbReference type="OMA" id="CENISHS"/>
<keyword evidence="6" id="KW-0812">Transmembrane</keyword>
<dbReference type="GO" id="GO:0005886">
    <property type="term" value="C:plasma membrane"/>
    <property type="evidence" value="ECO:0000318"/>
    <property type="project" value="GO_Central"/>
</dbReference>
<dbReference type="InterPro" id="IPR001611">
    <property type="entry name" value="Leu-rich_rpt"/>
</dbReference>
<dbReference type="CDD" id="cd00096">
    <property type="entry name" value="Ig"/>
    <property type="match status" value="1"/>
</dbReference>
<dbReference type="SMART" id="SM00082">
    <property type="entry name" value="LRRCT"/>
    <property type="match status" value="1"/>
</dbReference>
<dbReference type="SUPFAM" id="SSF52058">
    <property type="entry name" value="L domain-like"/>
    <property type="match status" value="1"/>
</dbReference>
<dbReference type="OrthoDB" id="2151624at2759"/>
<evidence type="ECO:0000256" key="4">
    <source>
        <dbReference type="ARBA" id="ARBA00023157"/>
    </source>
</evidence>
<evidence type="ECO:0000256" key="6">
    <source>
        <dbReference type="SAM" id="Phobius"/>
    </source>
</evidence>
<reference evidence="9" key="1">
    <citation type="journal article" date="2020" name="Nat. Ecol. Evol.">
        <title>Deeply conserved synteny resolves early events in vertebrate evolution.</title>
        <authorList>
            <person name="Simakov O."/>
            <person name="Marletaz F."/>
            <person name="Yue J.X."/>
            <person name="O'Connell B."/>
            <person name="Jenkins J."/>
            <person name="Brandt A."/>
            <person name="Calef R."/>
            <person name="Tung C.H."/>
            <person name="Huang T.K."/>
            <person name="Schmutz J."/>
            <person name="Satoh N."/>
            <person name="Yu J.K."/>
            <person name="Putnam N.H."/>
            <person name="Green R.E."/>
            <person name="Rokhsar D.S."/>
        </authorList>
    </citation>
    <scope>NUCLEOTIDE SEQUENCE [LARGE SCALE GENOMIC DNA]</scope>
    <source>
        <strain evidence="9">S238N-H82</strain>
    </source>
</reference>
<dbReference type="PROSITE" id="PS50835">
    <property type="entry name" value="IG_LIKE"/>
    <property type="match status" value="1"/>
</dbReference>
<evidence type="ECO:0000256" key="2">
    <source>
        <dbReference type="ARBA" id="ARBA00022729"/>
    </source>
</evidence>
<dbReference type="GeneID" id="118416791"/>
<keyword evidence="4" id="KW-1015">Disulfide bond</keyword>
<dbReference type="InterPro" id="IPR003599">
    <property type="entry name" value="Ig_sub"/>
</dbReference>
<dbReference type="RefSeq" id="XP_035677932.1">
    <property type="nucleotide sequence ID" value="XM_035822039.1"/>
</dbReference>
<evidence type="ECO:0000313" key="9">
    <source>
        <dbReference type="Proteomes" id="UP000001554"/>
    </source>
</evidence>
<dbReference type="FunFam" id="2.60.40.10:FF:002224">
    <property type="entry name" value="Uncharacterized protein"/>
    <property type="match status" value="1"/>
</dbReference>
<dbReference type="AlphaFoldDB" id="A0A9J7L858"/>
<keyword evidence="1" id="KW-0433">Leucine-rich repeat</keyword>
<keyword evidence="6" id="KW-1133">Transmembrane helix</keyword>
<dbReference type="SUPFAM" id="SSF48726">
    <property type="entry name" value="Immunoglobulin"/>
    <property type="match status" value="1"/>
</dbReference>
<dbReference type="PANTHER" id="PTHR45842:SF12">
    <property type="entry name" value="KEKKON 5, ISOFORM A"/>
    <property type="match status" value="1"/>
</dbReference>
<keyword evidence="5" id="KW-0325">Glycoprotein</keyword>
<dbReference type="InterPro" id="IPR050467">
    <property type="entry name" value="LRFN"/>
</dbReference>
<dbReference type="SMART" id="SM00409">
    <property type="entry name" value="IG"/>
    <property type="match status" value="1"/>
</dbReference>
<dbReference type="InterPro" id="IPR032675">
    <property type="entry name" value="LRR_dom_sf"/>
</dbReference>
<evidence type="ECO:0000256" key="3">
    <source>
        <dbReference type="ARBA" id="ARBA00022737"/>
    </source>
</evidence>
<feature type="chain" id="PRO_5039917162" evidence="7">
    <location>
        <begin position="23"/>
        <end position="484"/>
    </location>
</feature>
<dbReference type="Proteomes" id="UP000001554">
    <property type="component" value="Chromosome 5"/>
</dbReference>
<dbReference type="FunFam" id="3.80.10.10:FF:001195">
    <property type="entry name" value="Uncharacterized protein"/>
    <property type="match status" value="1"/>
</dbReference>
<reference evidence="10" key="2">
    <citation type="submission" date="2025-08" db="UniProtKB">
        <authorList>
            <consortium name="RefSeq"/>
        </authorList>
    </citation>
    <scope>IDENTIFICATION</scope>
    <source>
        <strain evidence="10">S238N-H82</strain>
        <tissue evidence="10">Testes</tissue>
    </source>
</reference>
<dbReference type="SMART" id="SM00408">
    <property type="entry name" value="IGc2"/>
    <property type="match status" value="1"/>
</dbReference>